<gene>
    <name evidence="4" type="ORF">GCM10011354_26800</name>
</gene>
<evidence type="ECO:0000259" key="3">
    <source>
        <dbReference type="PROSITE" id="PS50887"/>
    </source>
</evidence>
<feature type="transmembrane region" description="Helical" evidence="2">
    <location>
        <begin position="28"/>
        <end position="47"/>
    </location>
</feature>
<sequence>MSLTDPDATVPGASGPTGGRRPWPSSRLGLLTLYGVSGSLCLYGALLPPTPVTPRATNAVLAGVAALVVTLVLARPWLPRRLVHGLLLLYSLGIGVSVGSAGTAAGAVASGISAVWVTLFGAICLGPRATRLHGLVAASALAVGLQRSVGGGAGWSAFAVVALSALVAGELLARAHGELRRLALTDPLTGASNRRGLERRGQRLLERARVGGALAAVVVDLDGFKQVNDRLGHAEGDRVLVELVAEWRRGIRAGDVLARIGGDEFVFLLPDTDAEAARQLLQRLRRASTGAWSFGVATSSPGDDLATLLARADADLYATRSGPPETSGPHLVP</sequence>
<dbReference type="GO" id="GO:0052621">
    <property type="term" value="F:diguanylate cyclase activity"/>
    <property type="evidence" value="ECO:0007669"/>
    <property type="project" value="TreeGrafter"/>
</dbReference>
<dbReference type="PROSITE" id="PS50887">
    <property type="entry name" value="GGDEF"/>
    <property type="match status" value="1"/>
</dbReference>
<evidence type="ECO:0000256" key="2">
    <source>
        <dbReference type="SAM" id="Phobius"/>
    </source>
</evidence>
<name>A0A8J3A9X0_9ACTN</name>
<evidence type="ECO:0000256" key="1">
    <source>
        <dbReference type="SAM" id="MobiDB-lite"/>
    </source>
</evidence>
<keyword evidence="2" id="KW-0472">Membrane</keyword>
<reference evidence="4" key="1">
    <citation type="journal article" date="2014" name="Int. J. Syst. Evol. Microbiol.">
        <title>Complete genome sequence of Corynebacterium casei LMG S-19264T (=DSM 44701T), isolated from a smear-ripened cheese.</title>
        <authorList>
            <consortium name="US DOE Joint Genome Institute (JGI-PGF)"/>
            <person name="Walter F."/>
            <person name="Albersmeier A."/>
            <person name="Kalinowski J."/>
            <person name="Ruckert C."/>
        </authorList>
    </citation>
    <scope>NUCLEOTIDE SEQUENCE</scope>
    <source>
        <strain evidence="4">CGMCC 1.14988</strain>
    </source>
</reference>
<dbReference type="NCBIfam" id="TIGR00254">
    <property type="entry name" value="GGDEF"/>
    <property type="match status" value="1"/>
</dbReference>
<dbReference type="InterPro" id="IPR029787">
    <property type="entry name" value="Nucleotide_cyclase"/>
</dbReference>
<dbReference type="SUPFAM" id="SSF55073">
    <property type="entry name" value="Nucleotide cyclase"/>
    <property type="match status" value="1"/>
</dbReference>
<feature type="domain" description="GGDEF" evidence="3">
    <location>
        <begin position="212"/>
        <end position="333"/>
    </location>
</feature>
<comment type="caution">
    <text evidence="4">The sequence shown here is derived from an EMBL/GenBank/DDBJ whole genome shotgun (WGS) entry which is preliminary data.</text>
</comment>
<evidence type="ECO:0000313" key="5">
    <source>
        <dbReference type="Proteomes" id="UP000650511"/>
    </source>
</evidence>
<dbReference type="PANTHER" id="PTHR45138">
    <property type="entry name" value="REGULATORY COMPONENTS OF SENSORY TRANSDUCTION SYSTEM"/>
    <property type="match status" value="1"/>
</dbReference>
<dbReference type="InterPro" id="IPR050469">
    <property type="entry name" value="Diguanylate_Cyclase"/>
</dbReference>
<dbReference type="PANTHER" id="PTHR45138:SF9">
    <property type="entry name" value="DIGUANYLATE CYCLASE DGCM-RELATED"/>
    <property type="match status" value="1"/>
</dbReference>
<keyword evidence="2" id="KW-0812">Transmembrane</keyword>
<feature type="transmembrane region" description="Helical" evidence="2">
    <location>
        <begin position="85"/>
        <end position="101"/>
    </location>
</feature>
<reference evidence="4" key="2">
    <citation type="submission" date="2020-09" db="EMBL/GenBank/DDBJ databases">
        <authorList>
            <person name="Sun Q."/>
            <person name="Zhou Y."/>
        </authorList>
    </citation>
    <scope>NUCLEOTIDE SEQUENCE</scope>
    <source>
        <strain evidence="4">CGMCC 1.14988</strain>
    </source>
</reference>
<evidence type="ECO:0000313" key="4">
    <source>
        <dbReference type="EMBL" id="GGI07982.1"/>
    </source>
</evidence>
<dbReference type="InterPro" id="IPR043128">
    <property type="entry name" value="Rev_trsase/Diguanyl_cyclase"/>
</dbReference>
<accession>A0A8J3A9X0</accession>
<proteinExistence type="predicted"/>
<dbReference type="Gene3D" id="3.30.70.270">
    <property type="match status" value="1"/>
</dbReference>
<dbReference type="AlphaFoldDB" id="A0A8J3A9X0"/>
<dbReference type="CDD" id="cd01949">
    <property type="entry name" value="GGDEF"/>
    <property type="match status" value="1"/>
</dbReference>
<feature type="region of interest" description="Disordered" evidence="1">
    <location>
        <begin position="1"/>
        <end position="23"/>
    </location>
</feature>
<feature type="transmembrane region" description="Helical" evidence="2">
    <location>
        <begin position="59"/>
        <end position="78"/>
    </location>
</feature>
<dbReference type="InterPro" id="IPR000160">
    <property type="entry name" value="GGDEF_dom"/>
</dbReference>
<feature type="transmembrane region" description="Helical" evidence="2">
    <location>
        <begin position="155"/>
        <end position="173"/>
    </location>
</feature>
<dbReference type="SMART" id="SM00267">
    <property type="entry name" value="GGDEF"/>
    <property type="match status" value="1"/>
</dbReference>
<dbReference type="RefSeq" id="WP_130648957.1">
    <property type="nucleotide sequence ID" value="NZ_BMHA01000010.1"/>
</dbReference>
<keyword evidence="2" id="KW-1133">Transmembrane helix</keyword>
<dbReference type="EMBL" id="BMHA01000010">
    <property type="protein sequence ID" value="GGI07982.1"/>
    <property type="molecule type" value="Genomic_DNA"/>
</dbReference>
<dbReference type="Proteomes" id="UP000650511">
    <property type="component" value="Unassembled WGS sequence"/>
</dbReference>
<dbReference type="OrthoDB" id="23692at2"/>
<organism evidence="4 5">
    <name type="scientific">Egicoccus halophilus</name>
    <dbReference type="NCBI Taxonomy" id="1670830"/>
    <lineage>
        <taxon>Bacteria</taxon>
        <taxon>Bacillati</taxon>
        <taxon>Actinomycetota</taxon>
        <taxon>Nitriliruptoria</taxon>
        <taxon>Egicoccales</taxon>
        <taxon>Egicoccaceae</taxon>
        <taxon>Egicoccus</taxon>
    </lineage>
</organism>
<protein>
    <recommendedName>
        <fullName evidence="3">GGDEF domain-containing protein</fullName>
    </recommendedName>
</protein>
<dbReference type="Pfam" id="PF00990">
    <property type="entry name" value="GGDEF"/>
    <property type="match status" value="1"/>
</dbReference>
<keyword evidence="5" id="KW-1185">Reference proteome</keyword>